<evidence type="ECO:0000256" key="4">
    <source>
        <dbReference type="ARBA" id="ARBA00022989"/>
    </source>
</evidence>
<feature type="region of interest" description="Disordered" evidence="6">
    <location>
        <begin position="389"/>
        <end position="418"/>
    </location>
</feature>
<comment type="subcellular location">
    <subcellularLocation>
        <location evidence="1">Cell membrane</location>
        <topology evidence="1">Multi-pass membrane protein</topology>
    </subcellularLocation>
</comment>
<dbReference type="Proteomes" id="UP000190797">
    <property type="component" value="Chromosome"/>
</dbReference>
<evidence type="ECO:0000256" key="3">
    <source>
        <dbReference type="ARBA" id="ARBA00022692"/>
    </source>
</evidence>
<evidence type="ECO:0000313" key="10">
    <source>
        <dbReference type="Proteomes" id="UP000190797"/>
    </source>
</evidence>
<dbReference type="Gene3D" id="1.20.1250.20">
    <property type="entry name" value="MFS general substrate transporter like domains"/>
    <property type="match status" value="2"/>
</dbReference>
<accession>A0A1U9ZX21</accession>
<feature type="transmembrane region" description="Helical" evidence="7">
    <location>
        <begin position="326"/>
        <end position="347"/>
    </location>
</feature>
<organism evidence="9 10">
    <name type="scientific">[Actinomadura] parvosata subsp. kistnae</name>
    <dbReference type="NCBI Taxonomy" id="1909395"/>
    <lineage>
        <taxon>Bacteria</taxon>
        <taxon>Bacillati</taxon>
        <taxon>Actinomycetota</taxon>
        <taxon>Actinomycetes</taxon>
        <taxon>Streptosporangiales</taxon>
        <taxon>Streptosporangiaceae</taxon>
        <taxon>Nonomuraea</taxon>
    </lineage>
</organism>
<keyword evidence="5 7" id="KW-0472">Membrane</keyword>
<dbReference type="InterPro" id="IPR036259">
    <property type="entry name" value="MFS_trans_sf"/>
</dbReference>
<keyword evidence="2" id="KW-1003">Cell membrane</keyword>
<feature type="domain" description="Major facilitator superfamily (MFS) profile" evidence="8">
    <location>
        <begin position="4"/>
        <end position="379"/>
    </location>
</feature>
<dbReference type="PROSITE" id="PS50850">
    <property type="entry name" value="MFS"/>
    <property type="match status" value="1"/>
</dbReference>
<feature type="transmembrane region" description="Helical" evidence="7">
    <location>
        <begin position="266"/>
        <end position="285"/>
    </location>
</feature>
<proteinExistence type="predicted"/>
<evidence type="ECO:0000256" key="6">
    <source>
        <dbReference type="SAM" id="MobiDB-lite"/>
    </source>
</evidence>
<dbReference type="AlphaFoldDB" id="A0A1U9ZX21"/>
<evidence type="ECO:0000259" key="8">
    <source>
        <dbReference type="PROSITE" id="PS50850"/>
    </source>
</evidence>
<feature type="transmembrane region" description="Helical" evidence="7">
    <location>
        <begin position="70"/>
        <end position="93"/>
    </location>
</feature>
<dbReference type="Pfam" id="PF07690">
    <property type="entry name" value="MFS_1"/>
    <property type="match status" value="1"/>
</dbReference>
<evidence type="ECO:0000256" key="7">
    <source>
        <dbReference type="SAM" id="Phobius"/>
    </source>
</evidence>
<dbReference type="InterPro" id="IPR050189">
    <property type="entry name" value="MFS_Efflux_Transporters"/>
</dbReference>
<dbReference type="InterPro" id="IPR011701">
    <property type="entry name" value="MFS"/>
</dbReference>
<keyword evidence="4 7" id="KW-1133">Transmembrane helix</keyword>
<protein>
    <submittedName>
        <fullName evidence="9">MFS transporter</fullName>
    </submittedName>
</protein>
<feature type="transmembrane region" description="Helical" evidence="7">
    <location>
        <begin position="200"/>
        <end position="224"/>
    </location>
</feature>
<keyword evidence="3 7" id="KW-0812">Transmembrane</keyword>
<dbReference type="KEGG" id="noa:BKM31_14465"/>
<gene>
    <name evidence="9" type="ORF">BKM31_14465</name>
</gene>
<evidence type="ECO:0000256" key="1">
    <source>
        <dbReference type="ARBA" id="ARBA00004651"/>
    </source>
</evidence>
<name>A0A1U9ZX21_9ACTN</name>
<dbReference type="GO" id="GO:0005886">
    <property type="term" value="C:plasma membrane"/>
    <property type="evidence" value="ECO:0007669"/>
    <property type="project" value="UniProtKB-SubCell"/>
</dbReference>
<feature type="transmembrane region" description="Helical" evidence="7">
    <location>
        <begin position="353"/>
        <end position="374"/>
    </location>
</feature>
<dbReference type="RefSeq" id="WP_080038664.1">
    <property type="nucleotide sequence ID" value="NZ_CP017717.1"/>
</dbReference>
<evidence type="ECO:0000313" key="9">
    <source>
        <dbReference type="EMBL" id="AQZ62504.1"/>
    </source>
</evidence>
<reference evidence="10" key="1">
    <citation type="journal article" date="2017" name="Med. Chem. Commun.">
        <title>Nonomuraea sp. ATCC 55076 harbours the largest actinomycete chromosome to date and the kistamicin biosynthetic gene cluster.</title>
        <authorList>
            <person name="Nazari B."/>
            <person name="Forneris C.C."/>
            <person name="Gibson M.I."/>
            <person name="Moon K."/>
            <person name="Schramma K.R."/>
            <person name="Seyedsayamdost M.R."/>
        </authorList>
    </citation>
    <scope>NUCLEOTIDE SEQUENCE [LARGE SCALE GENOMIC DNA]</scope>
    <source>
        <strain evidence="10">ATCC 55076</strain>
    </source>
</reference>
<feature type="transmembrane region" description="Helical" evidence="7">
    <location>
        <begin position="99"/>
        <end position="120"/>
    </location>
</feature>
<dbReference type="PANTHER" id="PTHR43124">
    <property type="entry name" value="PURINE EFFLUX PUMP PBUE"/>
    <property type="match status" value="1"/>
</dbReference>
<dbReference type="EMBL" id="CP017717">
    <property type="protein sequence ID" value="AQZ62504.1"/>
    <property type="molecule type" value="Genomic_DNA"/>
</dbReference>
<dbReference type="SUPFAM" id="SSF103473">
    <property type="entry name" value="MFS general substrate transporter"/>
    <property type="match status" value="1"/>
</dbReference>
<feature type="transmembrane region" description="Helical" evidence="7">
    <location>
        <begin position="38"/>
        <end position="58"/>
    </location>
</feature>
<feature type="compositionally biased region" description="Polar residues" evidence="6">
    <location>
        <begin position="394"/>
        <end position="403"/>
    </location>
</feature>
<feature type="transmembrane region" description="Helical" evidence="7">
    <location>
        <begin position="236"/>
        <end position="254"/>
    </location>
</feature>
<dbReference type="InterPro" id="IPR020846">
    <property type="entry name" value="MFS_dom"/>
</dbReference>
<feature type="transmembrane region" description="Helical" evidence="7">
    <location>
        <begin position="132"/>
        <end position="154"/>
    </location>
</feature>
<feature type="transmembrane region" description="Helical" evidence="7">
    <location>
        <begin position="291"/>
        <end position="314"/>
    </location>
</feature>
<dbReference type="CDD" id="cd17324">
    <property type="entry name" value="MFS_NepI_like"/>
    <property type="match status" value="1"/>
</dbReference>
<dbReference type="InterPro" id="IPR001958">
    <property type="entry name" value="Tet-R_TetA/multi-R_MdtG-like"/>
</dbReference>
<dbReference type="PRINTS" id="PR01035">
    <property type="entry name" value="TCRTETA"/>
</dbReference>
<evidence type="ECO:0000256" key="2">
    <source>
        <dbReference type="ARBA" id="ARBA00022475"/>
    </source>
</evidence>
<dbReference type="STRING" id="1909395.BKM31_14465"/>
<keyword evidence="10" id="KW-1185">Reference proteome</keyword>
<dbReference type="OrthoDB" id="9814237at2"/>
<dbReference type="GO" id="GO:0022857">
    <property type="term" value="F:transmembrane transporter activity"/>
    <property type="evidence" value="ECO:0007669"/>
    <property type="project" value="InterPro"/>
</dbReference>
<sequence>MPVALLALAISAFGIGTTEFIINGLLPELAADFDVSIPAAGLLVSGYAAGVVIGAPLLTIAGARLPRKTMLLALMILFLAGNLLSALAPSYGVLMAGRIIAAFSHGAFFGVGAVVAADLVEPAKRARALSIMFSGLSLANVLGVPAGTAIGQALGWRATFWAVVAIGMVGLAGVAALVPSRPRPQEHSLLRELGVFRQGGVWLALAMTVFGFAPVFTVITFIAPMMTDVGGFSPDTVPVVMGLLGIGLVAGNLLGGRLADRAVLPAVYLSVGTLTALSAIVAVSADNQPAFIAAIVLFGVAAFATIPPLQTWVLDSASQAPALASAANIGAFNLANTLGSLLAGLTIEAGHGYAAPAWIGMALGLAGLAVTGLVQLRIRRQALRAAADRKHQKTAQPFASSGPANPATPDISATTSEA</sequence>
<evidence type="ECO:0000256" key="5">
    <source>
        <dbReference type="ARBA" id="ARBA00023136"/>
    </source>
</evidence>
<feature type="transmembrane region" description="Helical" evidence="7">
    <location>
        <begin position="160"/>
        <end position="179"/>
    </location>
</feature>
<dbReference type="PANTHER" id="PTHR43124:SF3">
    <property type="entry name" value="CHLORAMPHENICOL EFFLUX PUMP RV0191"/>
    <property type="match status" value="1"/>
</dbReference>